<dbReference type="OrthoDB" id="7065924at2"/>
<dbReference type="SUPFAM" id="SSF103481">
    <property type="entry name" value="Multidrug resistance efflux transporter EmrE"/>
    <property type="match status" value="2"/>
</dbReference>
<reference evidence="8" key="1">
    <citation type="submission" date="2012-02" db="EMBL/GenBank/DDBJ databases">
        <title>The complete genome of Frateuria aurantia DSM 6220.</title>
        <authorList>
            <consortium name="US DOE Joint Genome Institute (JGI-PGF)"/>
            <person name="Lucas S."/>
            <person name="Copeland A."/>
            <person name="Lapidus A."/>
            <person name="Glavina del Rio T."/>
            <person name="Dalin E."/>
            <person name="Tice H."/>
            <person name="Bruce D."/>
            <person name="Goodwin L."/>
            <person name="Pitluck S."/>
            <person name="Peters L."/>
            <person name="Ovchinnikova G."/>
            <person name="Teshima H."/>
            <person name="Kyrpides N."/>
            <person name="Mavromatis K."/>
            <person name="Ivanova N."/>
            <person name="Brettin T."/>
            <person name="Detter J.C."/>
            <person name="Han C."/>
            <person name="Larimer F."/>
            <person name="Land M."/>
            <person name="Hauser L."/>
            <person name="Markowitz V."/>
            <person name="Cheng J.-F."/>
            <person name="Hugenholtz P."/>
            <person name="Woyke T."/>
            <person name="Wu D."/>
            <person name="Brambilla E."/>
            <person name="Klenk H.-P."/>
            <person name="Eisen J.A."/>
        </authorList>
    </citation>
    <scope>NUCLEOTIDE SEQUENCE</scope>
    <source>
        <strain evidence="8">DSM 6220</strain>
    </source>
</reference>
<keyword evidence="4 6" id="KW-1133">Transmembrane helix</keyword>
<dbReference type="PANTHER" id="PTHR42920">
    <property type="entry name" value="OS03G0707200 PROTEIN-RELATED"/>
    <property type="match status" value="1"/>
</dbReference>
<evidence type="ECO:0000256" key="3">
    <source>
        <dbReference type="ARBA" id="ARBA00022692"/>
    </source>
</evidence>
<gene>
    <name evidence="8" type="ordered locus">Fraau_2298</name>
</gene>
<protein>
    <submittedName>
        <fullName evidence="8">EamA-like transporter family</fullName>
    </submittedName>
</protein>
<proteinExistence type="predicted"/>
<evidence type="ECO:0000256" key="6">
    <source>
        <dbReference type="SAM" id="Phobius"/>
    </source>
</evidence>
<dbReference type="Proteomes" id="UP000005234">
    <property type="component" value="Chromosome"/>
</dbReference>
<keyword evidence="2" id="KW-1003">Cell membrane</keyword>
<feature type="transmembrane region" description="Helical" evidence="6">
    <location>
        <begin position="187"/>
        <end position="204"/>
    </location>
</feature>
<feature type="transmembrane region" description="Helical" evidence="6">
    <location>
        <begin position="65"/>
        <end position="87"/>
    </location>
</feature>
<evidence type="ECO:0000256" key="5">
    <source>
        <dbReference type="ARBA" id="ARBA00023136"/>
    </source>
</evidence>
<keyword evidence="9" id="KW-1185">Reference proteome</keyword>
<dbReference type="STRING" id="767434.Fraau_2298"/>
<feature type="transmembrane region" description="Helical" evidence="6">
    <location>
        <begin position="121"/>
        <end position="138"/>
    </location>
</feature>
<sequence length="304" mass="32657">MKTRNRATWIGLSAILLWASVMGMIRRVSVDLGPLGGAAMIYTVAAALLMFTVGLPSLKKIPRRYLFWGSLLLVSYEVCLSQSIGYAHNSRQAIDVIMINYLWPSFTMVATILFNRQKTHWLIVPGLFLSLLGIGWVLGGKHGLDIGEVLASIHDNPLSCGLALLAAILWAAYSTVTARMAEGQNGISLFFVLIALVLWAKYLISGAPAMHWTLPSVLHLAWAAAAIGFGYAAWNVGIMHGNVTVLAGASYFTPVFSAALAAHLLGVPLTASFWLGTAMVSGGALLCWLATRVQPVIKPPLQAV</sequence>
<evidence type="ECO:0000313" key="8">
    <source>
        <dbReference type="EMBL" id="AFC86666.1"/>
    </source>
</evidence>
<dbReference type="AlphaFoldDB" id="H8L5L2"/>
<feature type="transmembrane region" description="Helical" evidence="6">
    <location>
        <begin position="216"/>
        <end position="236"/>
    </location>
</feature>
<evidence type="ECO:0000313" key="9">
    <source>
        <dbReference type="Proteomes" id="UP000005234"/>
    </source>
</evidence>
<dbReference type="Pfam" id="PF00892">
    <property type="entry name" value="EamA"/>
    <property type="match status" value="1"/>
</dbReference>
<feature type="transmembrane region" description="Helical" evidence="6">
    <location>
        <begin position="243"/>
        <end position="265"/>
    </location>
</feature>
<accession>H8L5L2</accession>
<feature type="transmembrane region" description="Helical" evidence="6">
    <location>
        <begin position="271"/>
        <end position="291"/>
    </location>
</feature>
<dbReference type="InterPro" id="IPR051258">
    <property type="entry name" value="Diverse_Substrate_Transporter"/>
</dbReference>
<dbReference type="KEGG" id="fau:Fraau_2298"/>
<organism evidence="8 9">
    <name type="scientific">Frateuria aurantia (strain ATCC 33424 / DSM 6220 / KCTC 2777 / LMG 1558 / NBRC 3245 / NCIMB 13370)</name>
    <name type="common">Acetobacter aurantius</name>
    <dbReference type="NCBI Taxonomy" id="767434"/>
    <lineage>
        <taxon>Bacteria</taxon>
        <taxon>Pseudomonadati</taxon>
        <taxon>Pseudomonadota</taxon>
        <taxon>Gammaproteobacteria</taxon>
        <taxon>Lysobacterales</taxon>
        <taxon>Rhodanobacteraceae</taxon>
        <taxon>Frateuria</taxon>
    </lineage>
</organism>
<evidence type="ECO:0000259" key="7">
    <source>
        <dbReference type="Pfam" id="PF00892"/>
    </source>
</evidence>
<evidence type="ECO:0000256" key="4">
    <source>
        <dbReference type="ARBA" id="ARBA00022989"/>
    </source>
</evidence>
<dbReference type="HOGENOM" id="CLU_058959_1_1_6"/>
<feature type="transmembrane region" description="Helical" evidence="6">
    <location>
        <begin position="93"/>
        <end position="114"/>
    </location>
</feature>
<keyword evidence="5 6" id="KW-0472">Membrane</keyword>
<evidence type="ECO:0000256" key="2">
    <source>
        <dbReference type="ARBA" id="ARBA00022475"/>
    </source>
</evidence>
<feature type="transmembrane region" description="Helical" evidence="6">
    <location>
        <begin position="158"/>
        <end position="175"/>
    </location>
</feature>
<comment type="subcellular location">
    <subcellularLocation>
        <location evidence="1">Cell membrane</location>
        <topology evidence="1">Multi-pass membrane protein</topology>
    </subcellularLocation>
</comment>
<feature type="domain" description="EamA" evidence="7">
    <location>
        <begin position="161"/>
        <end position="286"/>
    </location>
</feature>
<name>H8L5L2_FRAAD</name>
<dbReference type="eggNOG" id="COG0697">
    <property type="taxonomic scope" value="Bacteria"/>
</dbReference>
<dbReference type="NCBIfam" id="NF008676">
    <property type="entry name" value="PRK11689.1"/>
    <property type="match status" value="1"/>
</dbReference>
<dbReference type="PANTHER" id="PTHR42920:SF24">
    <property type="entry name" value="AROMATIC AMINO ACID EXPORTER YDDG"/>
    <property type="match status" value="1"/>
</dbReference>
<dbReference type="GO" id="GO:0005886">
    <property type="term" value="C:plasma membrane"/>
    <property type="evidence" value="ECO:0007669"/>
    <property type="project" value="UniProtKB-SubCell"/>
</dbReference>
<dbReference type="InterPro" id="IPR000620">
    <property type="entry name" value="EamA_dom"/>
</dbReference>
<feature type="transmembrane region" description="Helical" evidence="6">
    <location>
        <begin position="39"/>
        <end position="58"/>
    </location>
</feature>
<dbReference type="RefSeq" id="WP_014403669.1">
    <property type="nucleotide sequence ID" value="NC_017033.1"/>
</dbReference>
<evidence type="ECO:0000256" key="1">
    <source>
        <dbReference type="ARBA" id="ARBA00004651"/>
    </source>
</evidence>
<keyword evidence="3 6" id="KW-0812">Transmembrane</keyword>
<dbReference type="InterPro" id="IPR037185">
    <property type="entry name" value="EmrE-like"/>
</dbReference>
<dbReference type="EMBL" id="CP003350">
    <property type="protein sequence ID" value="AFC86666.1"/>
    <property type="molecule type" value="Genomic_DNA"/>
</dbReference>